<dbReference type="EMBL" id="BAAABW010000028">
    <property type="protein sequence ID" value="GAA0371327.1"/>
    <property type="molecule type" value="Genomic_DNA"/>
</dbReference>
<accession>A0ABP3HJL6</accession>
<proteinExistence type="predicted"/>
<evidence type="ECO:0000313" key="3">
    <source>
        <dbReference type="Proteomes" id="UP001500063"/>
    </source>
</evidence>
<reference evidence="3" key="1">
    <citation type="journal article" date="2019" name="Int. J. Syst. Evol. Microbiol.">
        <title>The Global Catalogue of Microorganisms (GCM) 10K type strain sequencing project: providing services to taxonomists for standard genome sequencing and annotation.</title>
        <authorList>
            <consortium name="The Broad Institute Genomics Platform"/>
            <consortium name="The Broad Institute Genome Sequencing Center for Infectious Disease"/>
            <person name="Wu L."/>
            <person name="Ma J."/>
        </authorList>
    </citation>
    <scope>NUCLEOTIDE SEQUENCE [LARGE SCALE GENOMIC DNA]</scope>
    <source>
        <strain evidence="3">JCM 4565</strain>
    </source>
</reference>
<keyword evidence="1" id="KW-0472">Membrane</keyword>
<evidence type="ECO:0000256" key="1">
    <source>
        <dbReference type="SAM" id="Phobius"/>
    </source>
</evidence>
<feature type="transmembrane region" description="Helical" evidence="1">
    <location>
        <begin position="6"/>
        <end position="25"/>
    </location>
</feature>
<feature type="transmembrane region" description="Helical" evidence="1">
    <location>
        <begin position="37"/>
        <end position="56"/>
    </location>
</feature>
<dbReference type="Pfam" id="PF05437">
    <property type="entry name" value="AzlD"/>
    <property type="match status" value="1"/>
</dbReference>
<feature type="transmembrane region" description="Helical" evidence="1">
    <location>
        <begin position="86"/>
        <end position="104"/>
    </location>
</feature>
<comment type="caution">
    <text evidence="2">The sequence shown here is derived from an EMBL/GenBank/DDBJ whole genome shotgun (WGS) entry which is preliminary data.</text>
</comment>
<evidence type="ECO:0000313" key="2">
    <source>
        <dbReference type="EMBL" id="GAA0371327.1"/>
    </source>
</evidence>
<protein>
    <submittedName>
        <fullName evidence="2">Uncharacterized protein</fullName>
    </submittedName>
</protein>
<keyword evidence="1" id="KW-1133">Transmembrane helix</keyword>
<keyword evidence="1" id="KW-0812">Transmembrane</keyword>
<dbReference type="Proteomes" id="UP001500063">
    <property type="component" value="Unassembled WGS sequence"/>
</dbReference>
<keyword evidence="3" id="KW-1185">Reference proteome</keyword>
<gene>
    <name evidence="2" type="ORF">GCM10010319_56710</name>
</gene>
<dbReference type="InterPro" id="IPR008407">
    <property type="entry name" value="Brnchd-chn_aa_trnsp_AzlD"/>
</dbReference>
<dbReference type="RefSeq" id="WP_301893505.1">
    <property type="nucleotide sequence ID" value="NZ_BAAABW010000028.1"/>
</dbReference>
<sequence length="106" mass="11191">MFLTLLIVGMAACAFATRYLPIVLFQDRELPGPVKTALNYVPAAVLAALVFPEVVTPMYEGGGDWAVPTLIGGVVTLIAGRLIKNFLAVAAIGVVTFFVLRQLLGG</sequence>
<name>A0ABP3HJL6_9ACTN</name>
<organism evidence="2 3">
    <name type="scientific">Streptomyces blastmyceticus</name>
    <dbReference type="NCBI Taxonomy" id="68180"/>
    <lineage>
        <taxon>Bacteria</taxon>
        <taxon>Bacillati</taxon>
        <taxon>Actinomycetota</taxon>
        <taxon>Actinomycetes</taxon>
        <taxon>Kitasatosporales</taxon>
        <taxon>Streptomycetaceae</taxon>
        <taxon>Streptomyces</taxon>
    </lineage>
</organism>